<comment type="caution">
    <text evidence="1">The sequence shown here is derived from an EMBL/GenBank/DDBJ whole genome shotgun (WGS) entry which is preliminary data.</text>
</comment>
<accession>A0A8H3WIE2</accession>
<organism evidence="1 2">
    <name type="scientific">Colletotrichum asianum</name>
    <dbReference type="NCBI Taxonomy" id="702518"/>
    <lineage>
        <taxon>Eukaryota</taxon>
        <taxon>Fungi</taxon>
        <taxon>Dikarya</taxon>
        <taxon>Ascomycota</taxon>
        <taxon>Pezizomycotina</taxon>
        <taxon>Sordariomycetes</taxon>
        <taxon>Hypocreomycetidae</taxon>
        <taxon>Glomerellales</taxon>
        <taxon>Glomerellaceae</taxon>
        <taxon>Colletotrichum</taxon>
        <taxon>Colletotrichum gloeosporioides species complex</taxon>
    </lineage>
</organism>
<sequence>MSHWPFFPAQPQSLSS</sequence>
<dbReference type="Proteomes" id="UP000434172">
    <property type="component" value="Unassembled WGS sequence"/>
</dbReference>
<dbReference type="EMBL" id="WOWK01000031">
    <property type="protein sequence ID" value="KAF0326331.1"/>
    <property type="molecule type" value="Genomic_DNA"/>
</dbReference>
<evidence type="ECO:0000313" key="1">
    <source>
        <dbReference type="EMBL" id="KAF0326331.1"/>
    </source>
</evidence>
<keyword evidence="2" id="KW-1185">Reference proteome</keyword>
<protein>
    <submittedName>
        <fullName evidence="1">Uncharacterized protein</fullName>
    </submittedName>
</protein>
<proteinExistence type="predicted"/>
<gene>
    <name evidence="1" type="ORF">GQ607_006534</name>
</gene>
<name>A0A8H3WIE2_9PEZI</name>
<reference evidence="1 2" key="1">
    <citation type="submission" date="2019-12" db="EMBL/GenBank/DDBJ databases">
        <title>A genome sequence resource for the geographically widespread anthracnose pathogen Colletotrichum asianum.</title>
        <authorList>
            <person name="Meng Y."/>
        </authorList>
    </citation>
    <scope>NUCLEOTIDE SEQUENCE [LARGE SCALE GENOMIC DNA]</scope>
    <source>
        <strain evidence="1 2">ICMP 18580</strain>
    </source>
</reference>
<evidence type="ECO:0000313" key="2">
    <source>
        <dbReference type="Proteomes" id="UP000434172"/>
    </source>
</evidence>
<dbReference type="AlphaFoldDB" id="A0A8H3WIE2"/>